<feature type="compositionally biased region" description="Basic and acidic residues" evidence="1">
    <location>
        <begin position="33"/>
        <end position="52"/>
    </location>
</feature>
<accession>A0A930V0L8</accession>
<keyword evidence="2" id="KW-0812">Transmembrane</keyword>
<organism evidence="3 4">
    <name type="scientific">Nocardioides acrostichi</name>
    <dbReference type="NCBI Taxonomy" id="2784339"/>
    <lineage>
        <taxon>Bacteria</taxon>
        <taxon>Bacillati</taxon>
        <taxon>Actinomycetota</taxon>
        <taxon>Actinomycetes</taxon>
        <taxon>Propionibacteriales</taxon>
        <taxon>Nocardioidaceae</taxon>
        <taxon>Nocardioides</taxon>
    </lineage>
</organism>
<evidence type="ECO:0000256" key="1">
    <source>
        <dbReference type="SAM" id="MobiDB-lite"/>
    </source>
</evidence>
<feature type="transmembrane region" description="Helical" evidence="2">
    <location>
        <begin position="67"/>
        <end position="88"/>
    </location>
</feature>
<feature type="region of interest" description="Disordered" evidence="1">
    <location>
        <begin position="1"/>
        <end position="60"/>
    </location>
</feature>
<keyword evidence="2" id="KW-0472">Membrane</keyword>
<feature type="compositionally biased region" description="Basic and acidic residues" evidence="1">
    <location>
        <begin position="8"/>
        <end position="19"/>
    </location>
</feature>
<reference evidence="3" key="1">
    <citation type="submission" date="2020-11" db="EMBL/GenBank/DDBJ databases">
        <title>Nocardioides sp. CBS4Y-1, whole genome shotgun sequence.</title>
        <authorList>
            <person name="Tuo L."/>
        </authorList>
    </citation>
    <scope>NUCLEOTIDE SEQUENCE</scope>
    <source>
        <strain evidence="3">CBS4Y-1</strain>
    </source>
</reference>
<keyword evidence="4" id="KW-1185">Reference proteome</keyword>
<sequence>MTDQPSDDELRAALRRADPAADLPPADPTRVARLLEEAMSHHPSTETERDTLETPSEPIIRTGRGPLTWVLAAAAAVVIAGVGGIAVFGGDDDSSPVAGSSTVQPGDETVTTIRAGSGVDGRCMTPTADRLAAADIAFSGTVTSLEGGIVTLDPGDFYAGKATDVVEIEAPSSDLSGLVESVDFRAGQRYYVAATGGDLMLCGYSGADSPDIEQLYATAFNQ</sequence>
<gene>
    <name evidence="3" type="ORF">ISG29_07510</name>
</gene>
<evidence type="ECO:0000313" key="4">
    <source>
        <dbReference type="Proteomes" id="UP000656804"/>
    </source>
</evidence>
<dbReference type="EMBL" id="JADIVZ010000002">
    <property type="protein sequence ID" value="MBF4161535.1"/>
    <property type="molecule type" value="Genomic_DNA"/>
</dbReference>
<dbReference type="Proteomes" id="UP000656804">
    <property type="component" value="Unassembled WGS sequence"/>
</dbReference>
<name>A0A930V0L8_9ACTN</name>
<dbReference type="RefSeq" id="WP_194502735.1">
    <property type="nucleotide sequence ID" value="NZ_JADIVZ010000002.1"/>
</dbReference>
<protein>
    <submittedName>
        <fullName evidence="3">Uncharacterized protein</fullName>
    </submittedName>
</protein>
<comment type="caution">
    <text evidence="3">The sequence shown here is derived from an EMBL/GenBank/DDBJ whole genome shotgun (WGS) entry which is preliminary data.</text>
</comment>
<evidence type="ECO:0000256" key="2">
    <source>
        <dbReference type="SAM" id="Phobius"/>
    </source>
</evidence>
<keyword evidence="2" id="KW-1133">Transmembrane helix</keyword>
<dbReference type="AlphaFoldDB" id="A0A930V0L8"/>
<proteinExistence type="predicted"/>
<evidence type="ECO:0000313" key="3">
    <source>
        <dbReference type="EMBL" id="MBF4161535.1"/>
    </source>
</evidence>